<keyword evidence="3" id="KW-1185">Reference proteome</keyword>
<name>A0A0R1M407_9LACO</name>
<dbReference type="SMART" id="SM00731">
    <property type="entry name" value="SprT"/>
    <property type="match status" value="1"/>
</dbReference>
<dbReference type="Gene3D" id="3.30.2010.10">
    <property type="entry name" value="Metalloproteases ('zincins'), catalytic domain"/>
    <property type="match status" value="1"/>
</dbReference>
<dbReference type="EMBL" id="AZEF01000009">
    <property type="protein sequence ID" value="KRL02783.1"/>
    <property type="molecule type" value="Genomic_DNA"/>
</dbReference>
<dbReference type="STRING" id="1423731.FC81_GL000427"/>
<evidence type="ECO:0000313" key="3">
    <source>
        <dbReference type="Proteomes" id="UP000051621"/>
    </source>
</evidence>
<sequence length="149" mass="17661">MNDEQLQRLVCQVSQEKFGCAFKHHALFNKRLRTTGGRYLLVNHNIEINPKMIMEHDRSTIIGIIKHELCHYHLHLTGQGYHHRDQAFKQLLQKVGGLRYTPPAPRETEKLRYRCSNCGQEYFRSRRINTNRYVCSKCRGKLVLIRKVK</sequence>
<dbReference type="InterPro" id="IPR035240">
    <property type="entry name" value="SprT_Zn_ribbon"/>
</dbReference>
<gene>
    <name evidence="2" type="ORF">FC81_GL000427</name>
</gene>
<evidence type="ECO:0000313" key="2">
    <source>
        <dbReference type="EMBL" id="KRL02783.1"/>
    </source>
</evidence>
<dbReference type="GO" id="GO:0006950">
    <property type="term" value="P:response to stress"/>
    <property type="evidence" value="ECO:0007669"/>
    <property type="project" value="UniProtKB-ARBA"/>
</dbReference>
<accession>A0A0R1M407</accession>
<feature type="domain" description="SprT-like" evidence="1">
    <location>
        <begin position="4"/>
        <end position="145"/>
    </location>
</feature>
<dbReference type="InterPro" id="IPR006640">
    <property type="entry name" value="SprT-like_domain"/>
</dbReference>
<protein>
    <recommendedName>
        <fullName evidence="1">SprT-like domain-containing protein</fullName>
    </recommendedName>
</protein>
<comment type="caution">
    <text evidence="2">The sequence shown here is derived from an EMBL/GenBank/DDBJ whole genome shotgun (WGS) entry which is preliminary data.</text>
</comment>
<dbReference type="NCBIfam" id="NF003339">
    <property type="entry name" value="PRK04351.1"/>
    <property type="match status" value="1"/>
</dbReference>
<proteinExistence type="predicted"/>
<dbReference type="Pfam" id="PF10263">
    <property type="entry name" value="SprT-like"/>
    <property type="match status" value="1"/>
</dbReference>
<dbReference type="RefSeq" id="WP_057742613.1">
    <property type="nucleotide sequence ID" value="NZ_AZEF01000009.1"/>
</dbReference>
<dbReference type="OrthoDB" id="9799909at2"/>
<organism evidence="2 3">
    <name type="scientific">Liquorilactobacillus capillatus DSM 19910</name>
    <dbReference type="NCBI Taxonomy" id="1423731"/>
    <lineage>
        <taxon>Bacteria</taxon>
        <taxon>Bacillati</taxon>
        <taxon>Bacillota</taxon>
        <taxon>Bacilli</taxon>
        <taxon>Lactobacillales</taxon>
        <taxon>Lactobacillaceae</taxon>
        <taxon>Liquorilactobacillus</taxon>
    </lineage>
</organism>
<reference evidence="2 3" key="1">
    <citation type="journal article" date="2015" name="Genome Announc.">
        <title>Expanding the biotechnology potential of lactobacilli through comparative genomics of 213 strains and associated genera.</title>
        <authorList>
            <person name="Sun Z."/>
            <person name="Harris H.M."/>
            <person name="McCann A."/>
            <person name="Guo C."/>
            <person name="Argimon S."/>
            <person name="Zhang W."/>
            <person name="Yang X."/>
            <person name="Jeffery I.B."/>
            <person name="Cooney J.C."/>
            <person name="Kagawa T.F."/>
            <person name="Liu W."/>
            <person name="Song Y."/>
            <person name="Salvetti E."/>
            <person name="Wrobel A."/>
            <person name="Rasinkangas P."/>
            <person name="Parkhill J."/>
            <person name="Rea M.C."/>
            <person name="O'Sullivan O."/>
            <person name="Ritari J."/>
            <person name="Douillard F.P."/>
            <person name="Paul Ross R."/>
            <person name="Yang R."/>
            <person name="Briner A.E."/>
            <person name="Felis G.E."/>
            <person name="de Vos W.M."/>
            <person name="Barrangou R."/>
            <person name="Klaenhammer T.R."/>
            <person name="Caufield P.W."/>
            <person name="Cui Y."/>
            <person name="Zhang H."/>
            <person name="O'Toole P.W."/>
        </authorList>
    </citation>
    <scope>NUCLEOTIDE SEQUENCE [LARGE SCALE GENOMIC DNA]</scope>
    <source>
        <strain evidence="2 3">DSM 19910</strain>
    </source>
</reference>
<dbReference type="AlphaFoldDB" id="A0A0R1M407"/>
<dbReference type="Pfam" id="PF17283">
    <property type="entry name" value="Zn_ribbon_SprT"/>
    <property type="match status" value="1"/>
</dbReference>
<dbReference type="PATRIC" id="fig|1423731.3.peg.441"/>
<evidence type="ECO:0000259" key="1">
    <source>
        <dbReference type="SMART" id="SM00731"/>
    </source>
</evidence>
<dbReference type="Proteomes" id="UP000051621">
    <property type="component" value="Unassembled WGS sequence"/>
</dbReference>